<dbReference type="InterPro" id="IPR050256">
    <property type="entry name" value="Glycosyltransferase_2"/>
</dbReference>
<keyword evidence="6 7" id="KW-0472">Membrane</keyword>
<organism evidence="9 10">
    <name type="scientific">Leptospira noguchii serovar Panama str. CZ214</name>
    <dbReference type="NCBI Taxonomy" id="1001595"/>
    <lineage>
        <taxon>Bacteria</taxon>
        <taxon>Pseudomonadati</taxon>
        <taxon>Spirochaetota</taxon>
        <taxon>Spirochaetia</taxon>
        <taxon>Leptospirales</taxon>
        <taxon>Leptospiraceae</taxon>
        <taxon>Leptospira</taxon>
    </lineage>
</organism>
<evidence type="ECO:0000256" key="2">
    <source>
        <dbReference type="ARBA" id="ARBA00022676"/>
    </source>
</evidence>
<dbReference type="RefSeq" id="WP_020981159.1">
    <property type="nucleotide sequence ID" value="NZ_AKWY02000034.1"/>
</dbReference>
<dbReference type="PANTHER" id="PTHR48090:SF1">
    <property type="entry name" value="PROPHAGE BACTOPRENOL GLUCOSYL TRANSFERASE HOMOLOG"/>
    <property type="match status" value="1"/>
</dbReference>
<protein>
    <submittedName>
        <fullName evidence="9">Glycosyltransferase, group 2 family protein</fullName>
        <ecNumber evidence="9">2.4.-.-</ecNumber>
    </submittedName>
</protein>
<evidence type="ECO:0000313" key="10">
    <source>
        <dbReference type="Proteomes" id="UP000015442"/>
    </source>
</evidence>
<evidence type="ECO:0000256" key="5">
    <source>
        <dbReference type="ARBA" id="ARBA00022989"/>
    </source>
</evidence>
<gene>
    <name evidence="9" type="ORF">LEP1GSC059_1850</name>
</gene>
<reference evidence="9 10" key="1">
    <citation type="submission" date="2013-05" db="EMBL/GenBank/DDBJ databases">
        <authorList>
            <person name="Harkins D.M."/>
            <person name="Durkin A.S."/>
            <person name="Brinkac L.M."/>
            <person name="Haft D.H."/>
            <person name="Selengut J.D."/>
            <person name="Sanka R."/>
            <person name="DePew J."/>
            <person name="Purushe J."/>
            <person name="Hartskeerl R.A."/>
            <person name="Ahmed A."/>
            <person name="van der Linden H."/>
            <person name="Goris M.G.A."/>
            <person name="Vinetz J.M."/>
            <person name="Sutton G.G."/>
            <person name="Nierman W.C."/>
            <person name="Fouts D.E."/>
        </authorList>
    </citation>
    <scope>NUCLEOTIDE SEQUENCE [LARGE SCALE GENOMIC DNA]</scope>
    <source>
        <strain evidence="9 10">CZ214</strain>
    </source>
</reference>
<keyword evidence="5 7" id="KW-1133">Transmembrane helix</keyword>
<dbReference type="Proteomes" id="UP000015442">
    <property type="component" value="Unassembled WGS sequence"/>
</dbReference>
<comment type="subcellular location">
    <subcellularLocation>
        <location evidence="1">Membrane</location>
        <topology evidence="1">Multi-pass membrane protein</topology>
    </subcellularLocation>
</comment>
<comment type="caution">
    <text evidence="9">The sequence shown here is derived from an EMBL/GenBank/DDBJ whole genome shotgun (WGS) entry which is preliminary data.</text>
</comment>
<dbReference type="Pfam" id="PF00535">
    <property type="entry name" value="Glycos_transf_2"/>
    <property type="match status" value="1"/>
</dbReference>
<dbReference type="InterPro" id="IPR029044">
    <property type="entry name" value="Nucleotide-diphossugar_trans"/>
</dbReference>
<accession>T0GKZ3</accession>
<evidence type="ECO:0000256" key="3">
    <source>
        <dbReference type="ARBA" id="ARBA00022679"/>
    </source>
</evidence>
<dbReference type="PANTHER" id="PTHR48090">
    <property type="entry name" value="UNDECAPRENYL-PHOSPHATE 4-DEOXY-4-FORMAMIDO-L-ARABINOSE TRANSFERASE-RELATED"/>
    <property type="match status" value="1"/>
</dbReference>
<dbReference type="GO" id="GO:0005886">
    <property type="term" value="C:plasma membrane"/>
    <property type="evidence" value="ECO:0007669"/>
    <property type="project" value="TreeGrafter"/>
</dbReference>
<dbReference type="SUPFAM" id="SSF53448">
    <property type="entry name" value="Nucleotide-diphospho-sugar transferases"/>
    <property type="match status" value="1"/>
</dbReference>
<dbReference type="EMBL" id="AKWY02000034">
    <property type="protein sequence ID" value="EQA69552.1"/>
    <property type="molecule type" value="Genomic_DNA"/>
</dbReference>
<evidence type="ECO:0000256" key="6">
    <source>
        <dbReference type="ARBA" id="ARBA00023136"/>
    </source>
</evidence>
<evidence type="ECO:0000259" key="8">
    <source>
        <dbReference type="Pfam" id="PF00535"/>
    </source>
</evidence>
<proteinExistence type="predicted"/>
<dbReference type="AlphaFoldDB" id="T0GKZ3"/>
<feature type="transmembrane region" description="Helical" evidence="7">
    <location>
        <begin position="232"/>
        <end position="259"/>
    </location>
</feature>
<dbReference type="InterPro" id="IPR001173">
    <property type="entry name" value="Glyco_trans_2-like"/>
</dbReference>
<keyword evidence="2 9" id="KW-0328">Glycosyltransferase</keyword>
<dbReference type="CDD" id="cd04187">
    <property type="entry name" value="DPM1_like_bac"/>
    <property type="match status" value="1"/>
</dbReference>
<dbReference type="Gene3D" id="3.90.550.10">
    <property type="entry name" value="Spore Coat Polysaccharide Biosynthesis Protein SpsA, Chain A"/>
    <property type="match status" value="1"/>
</dbReference>
<keyword evidence="3 9" id="KW-0808">Transferase</keyword>
<dbReference type="GO" id="GO:0016757">
    <property type="term" value="F:glycosyltransferase activity"/>
    <property type="evidence" value="ECO:0007669"/>
    <property type="project" value="UniProtKB-KW"/>
</dbReference>
<name>T0GKZ3_9LEPT</name>
<feature type="domain" description="Glycosyltransferase 2-like" evidence="8">
    <location>
        <begin position="8"/>
        <end position="171"/>
    </location>
</feature>
<evidence type="ECO:0000256" key="7">
    <source>
        <dbReference type="SAM" id="Phobius"/>
    </source>
</evidence>
<evidence type="ECO:0000256" key="1">
    <source>
        <dbReference type="ARBA" id="ARBA00004141"/>
    </source>
</evidence>
<sequence length="324" mass="37360">MRKKKLVSIVIPVYNEEDNVRIVYDAIQKVILNEKQYDFEIIFTDNHSQDSTFECLKEIAAIDSNIKVLRFNRNYGFQSSLLMGYRATNGDAVIQIDCDLQDPPEMISTFLKFWKQGHDVVVGIRRRRIENFLLTWARRIFYAFILKVSEEKISRDAGDFRLIDRTVLNKIILLNENQPYIRGLVSAFSVNEIGVEYDRFERKFGKSKFPIRKLLGLAIDGIFSMSLLPLRLAGYISSIIALTMIALGSYYFIAAIFFGSSWPSGFATIVLLLLFSISLNAIFLAIIGKYLGRIYIQLQNRPLVVIESSINIDKNFEEKVIRKF</sequence>
<evidence type="ECO:0000313" key="9">
    <source>
        <dbReference type="EMBL" id="EQA69552.1"/>
    </source>
</evidence>
<evidence type="ECO:0000256" key="4">
    <source>
        <dbReference type="ARBA" id="ARBA00022692"/>
    </source>
</evidence>
<dbReference type="GeneID" id="23203572"/>
<feature type="transmembrane region" description="Helical" evidence="7">
    <location>
        <begin position="265"/>
        <end position="291"/>
    </location>
</feature>
<keyword evidence="4 7" id="KW-0812">Transmembrane</keyword>
<dbReference type="EC" id="2.4.-.-" evidence="9"/>